<feature type="domain" description="N-acetyltransferase" evidence="3">
    <location>
        <begin position="1"/>
        <end position="158"/>
    </location>
</feature>
<name>A0ABT4REY8_9ACTN</name>
<keyword evidence="5" id="KW-1185">Reference proteome</keyword>
<dbReference type="RefSeq" id="WP_202956262.1">
    <property type="nucleotide sequence ID" value="NZ_JAPCID010000007.1"/>
</dbReference>
<dbReference type="InterPro" id="IPR000182">
    <property type="entry name" value="GNAT_dom"/>
</dbReference>
<dbReference type="InterPro" id="IPR016181">
    <property type="entry name" value="Acyl_CoA_acyltransferase"/>
</dbReference>
<dbReference type="PANTHER" id="PTHR43072">
    <property type="entry name" value="N-ACETYLTRANSFERASE"/>
    <property type="match status" value="1"/>
</dbReference>
<dbReference type="PANTHER" id="PTHR43072:SF23">
    <property type="entry name" value="UPF0039 PROTEIN C11D3.02C"/>
    <property type="match status" value="1"/>
</dbReference>
<evidence type="ECO:0000313" key="5">
    <source>
        <dbReference type="Proteomes" id="UP001147700"/>
    </source>
</evidence>
<comment type="caution">
    <text evidence="4">The sequence shown here is derived from an EMBL/GenBank/DDBJ whole genome shotgun (WGS) entry which is preliminary data.</text>
</comment>
<dbReference type="Gene3D" id="3.40.630.30">
    <property type="match status" value="1"/>
</dbReference>
<evidence type="ECO:0000313" key="4">
    <source>
        <dbReference type="EMBL" id="MDA0137102.1"/>
    </source>
</evidence>
<proteinExistence type="predicted"/>
<gene>
    <name evidence="4" type="ORF">OJ962_06305</name>
</gene>
<accession>A0ABT4REY8</accession>
<protein>
    <submittedName>
        <fullName evidence="4">GNAT family N-acetyltransferase</fullName>
    </submittedName>
</protein>
<evidence type="ECO:0000256" key="1">
    <source>
        <dbReference type="ARBA" id="ARBA00022679"/>
    </source>
</evidence>
<evidence type="ECO:0000259" key="3">
    <source>
        <dbReference type="PROSITE" id="PS51186"/>
    </source>
</evidence>
<dbReference type="EMBL" id="JAPCID010000007">
    <property type="protein sequence ID" value="MDA0137102.1"/>
    <property type="molecule type" value="Genomic_DNA"/>
</dbReference>
<dbReference type="Proteomes" id="UP001147700">
    <property type="component" value="Unassembled WGS sequence"/>
</dbReference>
<dbReference type="PROSITE" id="PS51186">
    <property type="entry name" value="GNAT"/>
    <property type="match status" value="1"/>
</dbReference>
<organism evidence="4 5">
    <name type="scientific">Solirubrobacter deserti</name>
    <dbReference type="NCBI Taxonomy" id="2282478"/>
    <lineage>
        <taxon>Bacteria</taxon>
        <taxon>Bacillati</taxon>
        <taxon>Actinomycetota</taxon>
        <taxon>Thermoleophilia</taxon>
        <taxon>Solirubrobacterales</taxon>
        <taxon>Solirubrobacteraceae</taxon>
        <taxon>Solirubrobacter</taxon>
    </lineage>
</organism>
<sequence length="159" mass="17636">MEVRQATADDAPACAAIYAPYVTDTAVSFELEPPDAHEMARRIAAAHAWLVLEDEGRVVGYAYAGTFHPRAAYRFACETSVYLERGFERRGGGRALYAVLLPLLRERGFTTAIAGMTLPNPGSEGLHRALGFEPVGTYRRVGFKFDAWHDVAWTQLMLR</sequence>
<dbReference type="Pfam" id="PF13420">
    <property type="entry name" value="Acetyltransf_4"/>
    <property type="match status" value="1"/>
</dbReference>
<reference evidence="4" key="1">
    <citation type="submission" date="2022-10" db="EMBL/GenBank/DDBJ databases">
        <title>The WGS of Solirubrobacter sp. CPCC 204708.</title>
        <authorList>
            <person name="Jiang Z."/>
        </authorList>
    </citation>
    <scope>NUCLEOTIDE SEQUENCE</scope>
    <source>
        <strain evidence="4">CPCC 204708</strain>
    </source>
</reference>
<evidence type="ECO:0000256" key="2">
    <source>
        <dbReference type="ARBA" id="ARBA00023315"/>
    </source>
</evidence>
<keyword evidence="1" id="KW-0808">Transferase</keyword>
<dbReference type="SUPFAM" id="SSF55729">
    <property type="entry name" value="Acyl-CoA N-acyltransferases (Nat)"/>
    <property type="match status" value="1"/>
</dbReference>
<keyword evidence="2" id="KW-0012">Acyltransferase</keyword>